<dbReference type="EMBL" id="ML122299">
    <property type="protein sequence ID" value="RPD55055.1"/>
    <property type="molecule type" value="Genomic_DNA"/>
</dbReference>
<dbReference type="SUPFAM" id="SSF54695">
    <property type="entry name" value="POZ domain"/>
    <property type="match status" value="1"/>
</dbReference>
<evidence type="ECO:0000313" key="3">
    <source>
        <dbReference type="Proteomes" id="UP000313359"/>
    </source>
</evidence>
<gene>
    <name evidence="2" type="ORF">L227DRAFT_615704</name>
</gene>
<dbReference type="Proteomes" id="UP000313359">
    <property type="component" value="Unassembled WGS sequence"/>
</dbReference>
<protein>
    <recommendedName>
        <fullName evidence="1">BTB domain-containing protein</fullName>
    </recommendedName>
</protein>
<sequence length="335" mass="37689">MSAPYVTQQGRPICVPEPGLQKFLPLWFFDGNVVLVAQGVAFRVHQGVLAHHSTVFRSWFTGPNPVVSYGTVNLFEGVPMVWLRSTDTAYDLRQALFVMYGFRCFDGPLPVTFSEVAGLRRFALAYGMELLAEASRQLFNPVFPGDIGDWDAFDREHRLSFGLGDYQAIEAFNLIKLKHDGFYLAAVYFCAQLPVEVLREGTWRLDGTREVLSEEDMQIILTAKARLQELSAKVLALCSDTVYTLGEECDETGCEVALHAVMCPKGPVAGRLARGDAMSGWALDCIEELSVNRQICDECERDARERHEAMRKQVWKEFVEAVTVAQVPTRYWQGQ</sequence>
<dbReference type="OrthoDB" id="3204157at2759"/>
<keyword evidence="3" id="KW-1185">Reference proteome</keyword>
<evidence type="ECO:0000259" key="1">
    <source>
        <dbReference type="PROSITE" id="PS50097"/>
    </source>
</evidence>
<dbReference type="InterPro" id="IPR011333">
    <property type="entry name" value="SKP1/BTB/POZ_sf"/>
</dbReference>
<dbReference type="AlphaFoldDB" id="A0A5C2RWC6"/>
<reference evidence="2" key="1">
    <citation type="journal article" date="2018" name="Genome Biol. Evol.">
        <title>Genomics and development of Lentinus tigrinus, a white-rot wood-decaying mushroom with dimorphic fruiting bodies.</title>
        <authorList>
            <person name="Wu B."/>
            <person name="Xu Z."/>
            <person name="Knudson A."/>
            <person name="Carlson A."/>
            <person name="Chen N."/>
            <person name="Kovaka S."/>
            <person name="LaButti K."/>
            <person name="Lipzen A."/>
            <person name="Pennachio C."/>
            <person name="Riley R."/>
            <person name="Schakwitz W."/>
            <person name="Umezawa K."/>
            <person name="Ohm R.A."/>
            <person name="Grigoriev I.V."/>
            <person name="Nagy L.G."/>
            <person name="Gibbons J."/>
            <person name="Hibbett D."/>
        </authorList>
    </citation>
    <scope>NUCLEOTIDE SEQUENCE [LARGE SCALE GENOMIC DNA]</scope>
    <source>
        <strain evidence="2">ALCF2SS1-6</strain>
    </source>
</reference>
<dbReference type="InterPro" id="IPR000210">
    <property type="entry name" value="BTB/POZ_dom"/>
</dbReference>
<name>A0A5C2RWC6_9APHY</name>
<feature type="domain" description="BTB" evidence="1">
    <location>
        <begin position="31"/>
        <end position="100"/>
    </location>
</feature>
<accession>A0A5C2RWC6</accession>
<dbReference type="STRING" id="1328759.A0A5C2RWC6"/>
<evidence type="ECO:0000313" key="2">
    <source>
        <dbReference type="EMBL" id="RPD55055.1"/>
    </source>
</evidence>
<dbReference type="PROSITE" id="PS50097">
    <property type="entry name" value="BTB"/>
    <property type="match status" value="1"/>
</dbReference>
<organism evidence="2 3">
    <name type="scientific">Lentinus tigrinus ALCF2SS1-6</name>
    <dbReference type="NCBI Taxonomy" id="1328759"/>
    <lineage>
        <taxon>Eukaryota</taxon>
        <taxon>Fungi</taxon>
        <taxon>Dikarya</taxon>
        <taxon>Basidiomycota</taxon>
        <taxon>Agaricomycotina</taxon>
        <taxon>Agaricomycetes</taxon>
        <taxon>Polyporales</taxon>
        <taxon>Polyporaceae</taxon>
        <taxon>Lentinus</taxon>
    </lineage>
</organism>
<dbReference type="Gene3D" id="3.30.710.10">
    <property type="entry name" value="Potassium Channel Kv1.1, Chain A"/>
    <property type="match status" value="1"/>
</dbReference>
<proteinExistence type="predicted"/>
<dbReference type="CDD" id="cd18186">
    <property type="entry name" value="BTB_POZ_ZBTB_KLHL-like"/>
    <property type="match status" value="1"/>
</dbReference>
<dbReference type="Pfam" id="PF00651">
    <property type="entry name" value="BTB"/>
    <property type="match status" value="1"/>
</dbReference>